<dbReference type="AlphaFoldDB" id="A0A9P4IPY6"/>
<feature type="region of interest" description="Disordered" evidence="1">
    <location>
        <begin position="132"/>
        <end position="157"/>
    </location>
</feature>
<accession>A0A9P4IPY6</accession>
<feature type="compositionally biased region" description="Basic residues" evidence="1">
    <location>
        <begin position="132"/>
        <end position="144"/>
    </location>
</feature>
<proteinExistence type="predicted"/>
<protein>
    <submittedName>
        <fullName evidence="2">Uncharacterized protein</fullName>
    </submittedName>
</protein>
<comment type="caution">
    <text evidence="2">The sequence shown here is derived from an EMBL/GenBank/DDBJ whole genome shotgun (WGS) entry which is preliminary data.</text>
</comment>
<evidence type="ECO:0000313" key="3">
    <source>
        <dbReference type="Proteomes" id="UP000799772"/>
    </source>
</evidence>
<dbReference type="EMBL" id="ML978122">
    <property type="protein sequence ID" value="KAF2103245.1"/>
    <property type="molecule type" value="Genomic_DNA"/>
</dbReference>
<sequence length="157" mass="18225">MSTAQHLAKEALHPSVLSPTSNIGRMLAIASYNPQSNADPSIIYPTRRQPALPTNVYRVFLDPTWEPPARQEMREVLRLIVDWYFRIEDSTLAFSRSETDKMLRRVIDNLKDTAEIVLQDGVRDLQVYSKNRFRSPPSRRKRTHPTTLPKLPFIHEE</sequence>
<gene>
    <name evidence="2" type="ORF">NA57DRAFT_52771</name>
</gene>
<evidence type="ECO:0000256" key="1">
    <source>
        <dbReference type="SAM" id="MobiDB-lite"/>
    </source>
</evidence>
<reference evidence="2" key="1">
    <citation type="journal article" date="2020" name="Stud. Mycol.">
        <title>101 Dothideomycetes genomes: a test case for predicting lifestyles and emergence of pathogens.</title>
        <authorList>
            <person name="Haridas S."/>
            <person name="Albert R."/>
            <person name="Binder M."/>
            <person name="Bloem J."/>
            <person name="Labutti K."/>
            <person name="Salamov A."/>
            <person name="Andreopoulos B."/>
            <person name="Baker S."/>
            <person name="Barry K."/>
            <person name="Bills G."/>
            <person name="Bluhm B."/>
            <person name="Cannon C."/>
            <person name="Castanera R."/>
            <person name="Culley D."/>
            <person name="Daum C."/>
            <person name="Ezra D."/>
            <person name="Gonzalez J."/>
            <person name="Henrissat B."/>
            <person name="Kuo A."/>
            <person name="Liang C."/>
            <person name="Lipzen A."/>
            <person name="Lutzoni F."/>
            <person name="Magnuson J."/>
            <person name="Mondo S."/>
            <person name="Nolan M."/>
            <person name="Ohm R."/>
            <person name="Pangilinan J."/>
            <person name="Park H.-J."/>
            <person name="Ramirez L."/>
            <person name="Alfaro M."/>
            <person name="Sun H."/>
            <person name="Tritt A."/>
            <person name="Yoshinaga Y."/>
            <person name="Zwiers L.-H."/>
            <person name="Turgeon B."/>
            <person name="Goodwin S."/>
            <person name="Spatafora J."/>
            <person name="Crous P."/>
            <person name="Grigoriev I."/>
        </authorList>
    </citation>
    <scope>NUCLEOTIDE SEQUENCE</scope>
    <source>
        <strain evidence="2">CBS 133067</strain>
    </source>
</reference>
<organism evidence="2 3">
    <name type="scientific">Rhizodiscina lignyota</name>
    <dbReference type="NCBI Taxonomy" id="1504668"/>
    <lineage>
        <taxon>Eukaryota</taxon>
        <taxon>Fungi</taxon>
        <taxon>Dikarya</taxon>
        <taxon>Ascomycota</taxon>
        <taxon>Pezizomycotina</taxon>
        <taxon>Dothideomycetes</taxon>
        <taxon>Pleosporomycetidae</taxon>
        <taxon>Aulographales</taxon>
        <taxon>Rhizodiscinaceae</taxon>
        <taxon>Rhizodiscina</taxon>
    </lineage>
</organism>
<keyword evidence="3" id="KW-1185">Reference proteome</keyword>
<name>A0A9P4IPY6_9PEZI</name>
<dbReference type="Proteomes" id="UP000799772">
    <property type="component" value="Unassembled WGS sequence"/>
</dbReference>
<evidence type="ECO:0000313" key="2">
    <source>
        <dbReference type="EMBL" id="KAF2103245.1"/>
    </source>
</evidence>